<dbReference type="Gene3D" id="3.90.730.10">
    <property type="entry name" value="Ribonuclease T2-like"/>
    <property type="match status" value="1"/>
</dbReference>
<dbReference type="InterPro" id="IPR001568">
    <property type="entry name" value="RNase_T2-like"/>
</dbReference>
<reference evidence="5" key="1">
    <citation type="journal article" date="2006" name="PLoS Biol.">
        <title>Macronuclear genome sequence of the ciliate Tetrahymena thermophila, a model eukaryote.</title>
        <authorList>
            <person name="Eisen J.A."/>
            <person name="Coyne R.S."/>
            <person name="Wu M."/>
            <person name="Wu D."/>
            <person name="Thiagarajan M."/>
            <person name="Wortman J.R."/>
            <person name="Badger J.H."/>
            <person name="Ren Q."/>
            <person name="Amedeo P."/>
            <person name="Jones K.M."/>
            <person name="Tallon L.J."/>
            <person name="Delcher A.L."/>
            <person name="Salzberg S.L."/>
            <person name="Silva J.C."/>
            <person name="Haas B.J."/>
            <person name="Majoros W.H."/>
            <person name="Farzad M."/>
            <person name="Carlton J.M."/>
            <person name="Smith R.K. Jr."/>
            <person name="Garg J."/>
            <person name="Pearlman R.E."/>
            <person name="Karrer K.M."/>
            <person name="Sun L."/>
            <person name="Manning G."/>
            <person name="Elde N.C."/>
            <person name="Turkewitz A.P."/>
            <person name="Asai D.J."/>
            <person name="Wilkes D.E."/>
            <person name="Wang Y."/>
            <person name="Cai H."/>
            <person name="Collins K."/>
            <person name="Stewart B.A."/>
            <person name="Lee S.R."/>
            <person name="Wilamowska K."/>
            <person name="Weinberg Z."/>
            <person name="Ruzzo W.L."/>
            <person name="Wloga D."/>
            <person name="Gaertig J."/>
            <person name="Frankel J."/>
            <person name="Tsao C.-C."/>
            <person name="Gorovsky M.A."/>
            <person name="Keeling P.J."/>
            <person name="Waller R.F."/>
            <person name="Patron N.J."/>
            <person name="Cherry J.M."/>
            <person name="Stover N.A."/>
            <person name="Krieger C.J."/>
            <person name="del Toro C."/>
            <person name="Ryder H.F."/>
            <person name="Williamson S.C."/>
            <person name="Barbeau R.A."/>
            <person name="Hamilton E.P."/>
            <person name="Orias E."/>
        </authorList>
    </citation>
    <scope>NUCLEOTIDE SEQUENCE [LARGE SCALE GENOMIC DNA]</scope>
    <source>
        <strain evidence="5">SB210</strain>
    </source>
</reference>
<dbReference type="OrthoDB" id="435754at2759"/>
<dbReference type="PANTHER" id="PTHR11240:SF22">
    <property type="entry name" value="RIBONUCLEASE T2"/>
    <property type="match status" value="1"/>
</dbReference>
<dbReference type="KEGG" id="tet:TTHERM_00815210"/>
<organism evidence="4 5">
    <name type="scientific">Tetrahymena thermophila (strain SB210)</name>
    <dbReference type="NCBI Taxonomy" id="312017"/>
    <lineage>
        <taxon>Eukaryota</taxon>
        <taxon>Sar</taxon>
        <taxon>Alveolata</taxon>
        <taxon>Ciliophora</taxon>
        <taxon>Intramacronucleata</taxon>
        <taxon>Oligohymenophorea</taxon>
        <taxon>Hymenostomatida</taxon>
        <taxon>Tetrahymenina</taxon>
        <taxon>Tetrahymenidae</taxon>
        <taxon>Tetrahymena</taxon>
    </lineage>
</organism>
<accession>Q23HC6</accession>
<dbReference type="GeneID" id="7843152"/>
<dbReference type="AlphaFoldDB" id="Q23HC6"/>
<evidence type="ECO:0000313" key="5">
    <source>
        <dbReference type="Proteomes" id="UP000009168"/>
    </source>
</evidence>
<dbReference type="RefSeq" id="XP_001016127.1">
    <property type="nucleotide sequence ID" value="XM_001016127.1"/>
</dbReference>
<dbReference type="Proteomes" id="UP000009168">
    <property type="component" value="Unassembled WGS sequence"/>
</dbReference>
<evidence type="ECO:0000256" key="1">
    <source>
        <dbReference type="ARBA" id="ARBA00007469"/>
    </source>
</evidence>
<evidence type="ECO:0000256" key="3">
    <source>
        <dbReference type="SAM" id="SignalP"/>
    </source>
</evidence>
<dbReference type="GO" id="GO:0003723">
    <property type="term" value="F:RNA binding"/>
    <property type="evidence" value="ECO:0007669"/>
    <property type="project" value="InterPro"/>
</dbReference>
<protein>
    <submittedName>
        <fullName evidence="4">Ribonuclease T2 family protein</fullName>
    </submittedName>
</protein>
<dbReference type="SUPFAM" id="SSF55895">
    <property type="entry name" value="Ribonuclease Rh-like"/>
    <property type="match status" value="1"/>
</dbReference>
<dbReference type="InParanoid" id="Q23HC6"/>
<dbReference type="GO" id="GO:0033897">
    <property type="term" value="F:ribonuclease T2 activity"/>
    <property type="evidence" value="ECO:0007669"/>
    <property type="project" value="InterPro"/>
</dbReference>
<sequence length="235" mass="27722">MNQNKILALLCISFCIFQISQATQKDAYVLSFLWPVYEDMFGNKVFTKQDFPFFDGSNFAINYFYPQTPQPGICNPRICANNHTFNATNIQEQDYIYLEKFFVRFGQNNSQTSQDLWKHYGSCYNHSQAQYFHTLSQAHQKFNLVEALKAENIVPSEEIIYDREQIEKALSKKLNGLIPELYCSKFTFDQEKGESYSYLRHFEIYLDKDLNPTKTSYLCTYDYCPNKIKIPPFKF</sequence>
<comment type="similarity">
    <text evidence="1 2">Belongs to the RNase T2 family.</text>
</comment>
<keyword evidence="3" id="KW-0732">Signal</keyword>
<dbReference type="InterPro" id="IPR036430">
    <property type="entry name" value="RNase_T2-like_sf"/>
</dbReference>
<feature type="chain" id="PRO_5004201873" evidence="3">
    <location>
        <begin position="23"/>
        <end position="235"/>
    </location>
</feature>
<dbReference type="Pfam" id="PF00445">
    <property type="entry name" value="Ribonuclease_T2"/>
    <property type="match status" value="1"/>
</dbReference>
<feature type="signal peptide" evidence="3">
    <location>
        <begin position="1"/>
        <end position="22"/>
    </location>
</feature>
<evidence type="ECO:0000256" key="2">
    <source>
        <dbReference type="RuleBase" id="RU004328"/>
    </source>
</evidence>
<dbReference type="PANTHER" id="PTHR11240">
    <property type="entry name" value="RIBONUCLEASE T2"/>
    <property type="match status" value="1"/>
</dbReference>
<gene>
    <name evidence="4" type="ORF">TTHERM_00815210</name>
</gene>
<proteinExistence type="inferred from homology"/>
<dbReference type="HOGENOM" id="CLU_1182238_0_0_1"/>
<name>Q23HC6_TETTS</name>
<keyword evidence="5" id="KW-1185">Reference proteome</keyword>
<dbReference type="EMBL" id="GG662700">
    <property type="protein sequence ID" value="EAR95882.1"/>
    <property type="molecule type" value="Genomic_DNA"/>
</dbReference>
<evidence type="ECO:0000313" key="4">
    <source>
        <dbReference type="EMBL" id="EAR95882.1"/>
    </source>
</evidence>